<evidence type="ECO:0000256" key="6">
    <source>
        <dbReference type="ARBA" id="ARBA00023136"/>
    </source>
</evidence>
<evidence type="ECO:0000256" key="4">
    <source>
        <dbReference type="ARBA" id="ARBA00022692"/>
    </source>
</evidence>
<dbReference type="PROSITE" id="PS50850">
    <property type="entry name" value="MFS"/>
    <property type="match status" value="1"/>
</dbReference>
<evidence type="ECO:0000256" key="2">
    <source>
        <dbReference type="ARBA" id="ARBA00010992"/>
    </source>
</evidence>
<keyword evidence="5 8" id="KW-1133">Transmembrane helix</keyword>
<evidence type="ECO:0000313" key="11">
    <source>
        <dbReference type="Proteomes" id="UP001642482"/>
    </source>
</evidence>
<reference evidence="10 11" key="1">
    <citation type="submission" date="2024-01" db="EMBL/GenBank/DDBJ databases">
        <authorList>
            <person name="Allen C."/>
            <person name="Tagirdzhanova G."/>
        </authorList>
    </citation>
    <scope>NUCLEOTIDE SEQUENCE [LARGE SCALE GENOMIC DNA]</scope>
</reference>
<feature type="transmembrane region" description="Helical" evidence="8">
    <location>
        <begin position="175"/>
        <end position="196"/>
    </location>
</feature>
<feature type="transmembrane region" description="Helical" evidence="8">
    <location>
        <begin position="433"/>
        <end position="451"/>
    </location>
</feature>
<keyword evidence="6 8" id="KW-0472">Membrane</keyword>
<dbReference type="PROSITE" id="PS00217">
    <property type="entry name" value="SUGAR_TRANSPORT_2"/>
    <property type="match status" value="1"/>
</dbReference>
<dbReference type="Pfam" id="PF00083">
    <property type="entry name" value="Sugar_tr"/>
    <property type="match status" value="1"/>
</dbReference>
<accession>A0ABP0BLI9</accession>
<keyword evidence="3 7" id="KW-0813">Transport</keyword>
<sequence>MAHLSSYNVFIVLLVAVGAYTYGFAFSVFVTSIGLDGFYDFFDLDPSSAYTASIIGAVNGLFAFGCAFGSILQGWVGDWLGRKKTIFWGSVVTAICAGITAGSQNIAMMIVFRLLEGIGLGALICQVPLYISEVAPAHKRGMLSGLTACGFAFGYLFCAWVAYACSFAENLTLQWRLPLALASLAPFILAGVVWFVPESPRYLSWSGKNDEALAVLQKIHRNPHDPNDNRVALAEFLQISQQVAYDKQHAAGYLDMLWRVPSWRRRSLIVLFLFFASQSSGILGIANYSVLIYENLGMSGHMPLLMYGIYIICGTIPNICSIFVVDRLGRRTMLLWGFPTAGLCMLATALLQMKYNSTTNHAGNAAALFFIFFYQWFYGFFIDPTQFAYAAEIFPTIIRAKGIGLAFFSYFVGAVTYTEASSTAFREIGWRMYMVWFACSMATPIVIYFFVPETKGRTLEEVAELFGDRVVLHMTADGTDIVEKDKDKTDEALGMEVSAVHAETDRKTQVV</sequence>
<gene>
    <name evidence="10" type="ORF">SEUCBS140593_004237</name>
</gene>
<dbReference type="EMBL" id="CAWUHD010000036">
    <property type="protein sequence ID" value="CAK7220448.1"/>
    <property type="molecule type" value="Genomic_DNA"/>
</dbReference>
<dbReference type="PANTHER" id="PTHR48022">
    <property type="entry name" value="PLASTIDIC GLUCOSE TRANSPORTER 4"/>
    <property type="match status" value="1"/>
</dbReference>
<comment type="subcellular location">
    <subcellularLocation>
        <location evidence="1">Membrane</location>
        <topology evidence="1">Multi-pass membrane protein</topology>
    </subcellularLocation>
</comment>
<evidence type="ECO:0000256" key="1">
    <source>
        <dbReference type="ARBA" id="ARBA00004141"/>
    </source>
</evidence>
<dbReference type="InterPro" id="IPR036259">
    <property type="entry name" value="MFS_trans_sf"/>
</dbReference>
<keyword evidence="11" id="KW-1185">Reference proteome</keyword>
<evidence type="ECO:0000256" key="8">
    <source>
        <dbReference type="SAM" id="Phobius"/>
    </source>
</evidence>
<comment type="caution">
    <text evidence="10">The sequence shown here is derived from an EMBL/GenBank/DDBJ whole genome shotgun (WGS) entry which is preliminary data.</text>
</comment>
<dbReference type="SUPFAM" id="SSF103473">
    <property type="entry name" value="MFS general substrate transporter"/>
    <property type="match status" value="1"/>
</dbReference>
<dbReference type="Gene3D" id="1.20.1250.20">
    <property type="entry name" value="MFS general substrate transporter like domains"/>
    <property type="match status" value="1"/>
</dbReference>
<feature type="transmembrane region" description="Helical" evidence="8">
    <location>
        <begin position="304"/>
        <end position="325"/>
    </location>
</feature>
<feature type="transmembrane region" description="Helical" evidence="8">
    <location>
        <begin position="85"/>
        <end position="104"/>
    </location>
</feature>
<dbReference type="InterPro" id="IPR020846">
    <property type="entry name" value="MFS_dom"/>
</dbReference>
<evidence type="ECO:0000259" key="9">
    <source>
        <dbReference type="PROSITE" id="PS50850"/>
    </source>
</evidence>
<dbReference type="Proteomes" id="UP001642482">
    <property type="component" value="Unassembled WGS sequence"/>
</dbReference>
<evidence type="ECO:0000256" key="7">
    <source>
        <dbReference type="RuleBase" id="RU003346"/>
    </source>
</evidence>
<evidence type="ECO:0000256" key="3">
    <source>
        <dbReference type="ARBA" id="ARBA00022448"/>
    </source>
</evidence>
<protein>
    <recommendedName>
        <fullName evidence="9">Major facilitator superfamily (MFS) profile domain-containing protein</fullName>
    </recommendedName>
</protein>
<feature type="transmembrane region" description="Helical" evidence="8">
    <location>
        <begin position="143"/>
        <end position="163"/>
    </location>
</feature>
<dbReference type="PANTHER" id="PTHR48022:SF11">
    <property type="entry name" value="MONOSACCHARIDE TRANSPORTER (HXT8), PUTATIVE (AFU_ORTHOLOGUE AFUA_2G08120)-RELATED"/>
    <property type="match status" value="1"/>
</dbReference>
<feature type="transmembrane region" description="Helical" evidence="8">
    <location>
        <begin position="7"/>
        <end position="30"/>
    </location>
</feature>
<dbReference type="PROSITE" id="PS00216">
    <property type="entry name" value="SUGAR_TRANSPORT_1"/>
    <property type="match status" value="1"/>
</dbReference>
<evidence type="ECO:0000256" key="5">
    <source>
        <dbReference type="ARBA" id="ARBA00022989"/>
    </source>
</evidence>
<comment type="similarity">
    <text evidence="2 7">Belongs to the major facilitator superfamily. Sugar transporter (TC 2.A.1.1) family.</text>
</comment>
<evidence type="ECO:0000313" key="10">
    <source>
        <dbReference type="EMBL" id="CAK7220448.1"/>
    </source>
</evidence>
<feature type="transmembrane region" description="Helical" evidence="8">
    <location>
        <begin position="50"/>
        <end position="73"/>
    </location>
</feature>
<dbReference type="InterPro" id="IPR050360">
    <property type="entry name" value="MFS_Sugar_Transporters"/>
</dbReference>
<keyword evidence="4 8" id="KW-0812">Transmembrane</keyword>
<dbReference type="NCBIfam" id="TIGR00879">
    <property type="entry name" value="SP"/>
    <property type="match status" value="1"/>
</dbReference>
<organism evidence="10 11">
    <name type="scientific">Sporothrix eucalyptigena</name>
    <dbReference type="NCBI Taxonomy" id="1812306"/>
    <lineage>
        <taxon>Eukaryota</taxon>
        <taxon>Fungi</taxon>
        <taxon>Dikarya</taxon>
        <taxon>Ascomycota</taxon>
        <taxon>Pezizomycotina</taxon>
        <taxon>Sordariomycetes</taxon>
        <taxon>Sordariomycetidae</taxon>
        <taxon>Ophiostomatales</taxon>
        <taxon>Ophiostomataceae</taxon>
        <taxon>Sporothrix</taxon>
    </lineage>
</organism>
<feature type="transmembrane region" description="Helical" evidence="8">
    <location>
        <begin position="268"/>
        <end position="292"/>
    </location>
</feature>
<dbReference type="InterPro" id="IPR005829">
    <property type="entry name" value="Sugar_transporter_CS"/>
</dbReference>
<feature type="transmembrane region" description="Helical" evidence="8">
    <location>
        <begin position="393"/>
        <end position="413"/>
    </location>
</feature>
<name>A0ABP0BLI9_9PEZI</name>
<feature type="transmembrane region" description="Helical" evidence="8">
    <location>
        <begin position="363"/>
        <end position="381"/>
    </location>
</feature>
<dbReference type="InterPro" id="IPR003663">
    <property type="entry name" value="Sugar/inositol_transpt"/>
</dbReference>
<feature type="transmembrane region" description="Helical" evidence="8">
    <location>
        <begin position="110"/>
        <end position="131"/>
    </location>
</feature>
<feature type="transmembrane region" description="Helical" evidence="8">
    <location>
        <begin position="332"/>
        <end position="351"/>
    </location>
</feature>
<dbReference type="InterPro" id="IPR005828">
    <property type="entry name" value="MFS_sugar_transport-like"/>
</dbReference>
<proteinExistence type="inferred from homology"/>
<feature type="domain" description="Major facilitator superfamily (MFS) profile" evidence="9">
    <location>
        <begin position="11"/>
        <end position="455"/>
    </location>
</feature>